<reference evidence="1" key="1">
    <citation type="submission" date="2020-05" db="EMBL/GenBank/DDBJ databases">
        <title>Fertoebacter nigrum gen. nov., sp. nov., a new member of the family Rhodobacteraceae.</title>
        <authorList>
            <person name="Szuroczki S."/>
            <person name="Abbaszade G."/>
            <person name="Buni D."/>
            <person name="Schumann P."/>
            <person name="Toth E."/>
        </authorList>
    </citation>
    <scope>NUCLEOTIDE SEQUENCE</scope>
    <source>
        <strain evidence="1">RG-N-1a</strain>
    </source>
</reference>
<evidence type="ECO:0000313" key="2">
    <source>
        <dbReference type="Proteomes" id="UP000484076"/>
    </source>
</evidence>
<organism evidence="1 2">
    <name type="scientific">Fertoeibacter niger</name>
    <dbReference type="NCBI Taxonomy" id="2656921"/>
    <lineage>
        <taxon>Bacteria</taxon>
        <taxon>Pseudomonadati</taxon>
        <taxon>Pseudomonadota</taxon>
        <taxon>Alphaproteobacteria</taxon>
        <taxon>Rhodobacterales</taxon>
        <taxon>Paracoccaceae</taxon>
        <taxon>Fertoeibacter</taxon>
    </lineage>
</organism>
<gene>
    <name evidence="1" type="ORF">GEU84_011415</name>
</gene>
<dbReference type="Gene3D" id="3.10.450.50">
    <property type="match status" value="1"/>
</dbReference>
<dbReference type="Proteomes" id="UP000484076">
    <property type="component" value="Unassembled WGS sequence"/>
</dbReference>
<proteinExistence type="predicted"/>
<evidence type="ECO:0000313" key="1">
    <source>
        <dbReference type="EMBL" id="NUB44997.1"/>
    </source>
</evidence>
<dbReference type="Pfam" id="PF07366">
    <property type="entry name" value="SnoaL"/>
    <property type="match status" value="1"/>
</dbReference>
<dbReference type="AlphaFoldDB" id="A0A8X8GXM6"/>
<dbReference type="EMBL" id="WHUT02000006">
    <property type="protein sequence ID" value="NUB44997.1"/>
    <property type="molecule type" value="Genomic_DNA"/>
</dbReference>
<dbReference type="SUPFAM" id="SSF54427">
    <property type="entry name" value="NTF2-like"/>
    <property type="match status" value="1"/>
</dbReference>
<dbReference type="InterPro" id="IPR009959">
    <property type="entry name" value="Cyclase_SnoaL-like"/>
</dbReference>
<dbReference type="GO" id="GO:0030638">
    <property type="term" value="P:polyketide metabolic process"/>
    <property type="evidence" value="ECO:0007669"/>
    <property type="project" value="InterPro"/>
</dbReference>
<keyword evidence="2" id="KW-1185">Reference proteome</keyword>
<dbReference type="RefSeq" id="WP_174539804.1">
    <property type="nucleotide sequence ID" value="NZ_WHUT02000006.1"/>
</dbReference>
<accession>A0A8X8GXM6</accession>
<dbReference type="InterPro" id="IPR032710">
    <property type="entry name" value="NTF2-like_dom_sf"/>
</dbReference>
<name>A0A8X8GXM6_9RHOB</name>
<sequence length="174" mass="19256">MSDTITERSLRADDPGLPARVRALIWIGEIGIARENNAAMEQFFHPDFRFHGPEEPALTREHLWGYFAACRAAFDDFAVTRQQILSDGGDYLAARSTFSGVFVRPFTASPIGTLQPTGGPVTYRINNVFRYGPDGTLVEEWAQYDSLVVLKQLGVDVTLRHRALPTTGVSPSKA</sequence>
<protein>
    <submittedName>
        <fullName evidence="1">Ester cyclase</fullName>
    </submittedName>
</protein>
<comment type="caution">
    <text evidence="1">The sequence shown here is derived from an EMBL/GenBank/DDBJ whole genome shotgun (WGS) entry which is preliminary data.</text>
</comment>